<dbReference type="Proteomes" id="UP000189810">
    <property type="component" value="Chromosome I"/>
</dbReference>
<dbReference type="AlphaFoldDB" id="A0A1M6SYG3"/>
<dbReference type="CDD" id="cd00118">
    <property type="entry name" value="LysM"/>
    <property type="match status" value="1"/>
</dbReference>
<dbReference type="STRING" id="381751.SAMN05444391_1220"/>
<sequence length="281" mass="31665">MGREVVKAEQKGRSVYYYYSDGTYEIKSGNNIAIKTNNPGNLVEDTLEGKKYGIGVYDRGDGVHKFAIFPDLETGERALREYLLRKYRDQTIEDLMYKYAPPEYNNTEAYIQTIEKVGINRNSKLSDLNQEQFNILVDTIIKVESGGKLRSINSQTNPISGDSLYNSLPTNPHTYTVQPGDTLSKIAKRYGLSLDELIKANPGIKDPNLIYPGQKIKIPGYAEKTRSNLREGTRRIDPLVIDLDGDGIELTDIKDSTAMFDISGSGFANRVYNLTQRRVWG</sequence>
<reference evidence="3 4" key="1">
    <citation type="submission" date="2016-11" db="EMBL/GenBank/DDBJ databases">
        <authorList>
            <person name="Jaros S."/>
            <person name="Januszkiewicz K."/>
            <person name="Wedrychowicz H."/>
        </authorList>
    </citation>
    <scope>NUCLEOTIDE SEQUENCE [LARGE SCALE GENOMIC DNA]</scope>
    <source>
        <strain evidence="3 4">DSM 19557</strain>
    </source>
</reference>
<evidence type="ECO:0000259" key="2">
    <source>
        <dbReference type="PROSITE" id="PS51782"/>
    </source>
</evidence>
<protein>
    <submittedName>
        <fullName evidence="3">Spore coat assembly protein SafA</fullName>
    </submittedName>
</protein>
<dbReference type="SMART" id="SM00257">
    <property type="entry name" value="LysM"/>
    <property type="match status" value="1"/>
</dbReference>
<feature type="domain" description="LysM" evidence="2">
    <location>
        <begin position="173"/>
        <end position="218"/>
    </location>
</feature>
<dbReference type="PANTHER" id="PTHR33734:SF22">
    <property type="entry name" value="MEMBRANE-BOUND LYTIC MUREIN TRANSGLYCOSYLASE D"/>
    <property type="match status" value="1"/>
</dbReference>
<dbReference type="PROSITE" id="PS50943">
    <property type="entry name" value="HTH_CROC1"/>
    <property type="match status" value="1"/>
</dbReference>
<evidence type="ECO:0000313" key="3">
    <source>
        <dbReference type="EMBL" id="SHK49754.1"/>
    </source>
</evidence>
<dbReference type="InterPro" id="IPR001387">
    <property type="entry name" value="Cro/C1-type_HTH"/>
</dbReference>
<dbReference type="Pfam" id="PF01476">
    <property type="entry name" value="LysM"/>
    <property type="match status" value="1"/>
</dbReference>
<proteinExistence type="predicted"/>
<dbReference type="InterPro" id="IPR014248">
    <property type="entry name" value="Spore_coat_assembly_SafA"/>
</dbReference>
<organism evidence="3 4">
    <name type="scientific">Thermocrinis minervae</name>
    <dbReference type="NCBI Taxonomy" id="381751"/>
    <lineage>
        <taxon>Bacteria</taxon>
        <taxon>Pseudomonadati</taxon>
        <taxon>Aquificota</taxon>
        <taxon>Aquificia</taxon>
        <taxon>Aquificales</taxon>
        <taxon>Aquificaceae</taxon>
        <taxon>Thermocrinis</taxon>
    </lineage>
</organism>
<dbReference type="InterPro" id="IPR036779">
    <property type="entry name" value="LysM_dom_sf"/>
</dbReference>
<dbReference type="SUPFAM" id="SSF54106">
    <property type="entry name" value="LysM domain"/>
    <property type="match status" value="1"/>
</dbReference>
<gene>
    <name evidence="3" type="ORF">SAMN05444391_1220</name>
</gene>
<dbReference type="NCBIfam" id="TIGR02899">
    <property type="entry name" value="spore_safA"/>
    <property type="match status" value="1"/>
</dbReference>
<dbReference type="PROSITE" id="PS51782">
    <property type="entry name" value="LYSM"/>
    <property type="match status" value="1"/>
</dbReference>
<accession>A0A1M6SYG3</accession>
<dbReference type="RefSeq" id="WP_197680859.1">
    <property type="nucleotide sequence ID" value="NZ_LT670846.1"/>
</dbReference>
<dbReference type="InterPro" id="IPR018392">
    <property type="entry name" value="LysM"/>
</dbReference>
<dbReference type="PANTHER" id="PTHR33734">
    <property type="entry name" value="LYSM DOMAIN-CONTAINING GPI-ANCHORED PROTEIN 2"/>
    <property type="match status" value="1"/>
</dbReference>
<dbReference type="GO" id="GO:0008932">
    <property type="term" value="F:lytic endotransglycosylase activity"/>
    <property type="evidence" value="ECO:0007669"/>
    <property type="project" value="TreeGrafter"/>
</dbReference>
<name>A0A1M6SYG3_9AQUI</name>
<dbReference type="EMBL" id="LT670846">
    <property type="protein sequence ID" value="SHK49754.1"/>
    <property type="molecule type" value="Genomic_DNA"/>
</dbReference>
<feature type="domain" description="HTH cro/C1-type" evidence="1">
    <location>
        <begin position="181"/>
        <end position="197"/>
    </location>
</feature>
<evidence type="ECO:0000313" key="4">
    <source>
        <dbReference type="Proteomes" id="UP000189810"/>
    </source>
</evidence>
<keyword evidence="4" id="KW-1185">Reference proteome</keyword>
<dbReference type="Gene3D" id="3.10.350.10">
    <property type="entry name" value="LysM domain"/>
    <property type="match status" value="1"/>
</dbReference>
<evidence type="ECO:0000259" key="1">
    <source>
        <dbReference type="PROSITE" id="PS50943"/>
    </source>
</evidence>